<evidence type="ECO:0000256" key="9">
    <source>
        <dbReference type="RuleBase" id="RU365028"/>
    </source>
</evidence>
<feature type="transmembrane region" description="Helical" evidence="9">
    <location>
        <begin position="307"/>
        <end position="328"/>
    </location>
</feature>
<feature type="transmembrane region" description="Helical" evidence="9">
    <location>
        <begin position="155"/>
        <end position="175"/>
    </location>
</feature>
<comment type="similarity">
    <text evidence="9">Belongs to the Ca(2+):cation antiporter (CaCA) (TC 2.A.19) family.</text>
</comment>
<dbReference type="GO" id="GO:0015369">
    <property type="term" value="F:calcium:proton antiporter activity"/>
    <property type="evidence" value="ECO:0007669"/>
    <property type="project" value="UniProtKB-UniRule"/>
</dbReference>
<feature type="transmembrane region" description="Helical" evidence="9">
    <location>
        <begin position="243"/>
        <end position="266"/>
    </location>
</feature>
<keyword evidence="12" id="KW-1185">Reference proteome</keyword>
<comment type="function">
    <text evidence="9">Ca(+)/H(+) antiporter that extrudes calcium in exchange for external protons.</text>
</comment>
<dbReference type="NCBIfam" id="TIGR00378">
    <property type="entry name" value="cax"/>
    <property type="match status" value="1"/>
</dbReference>
<evidence type="ECO:0000256" key="3">
    <source>
        <dbReference type="ARBA" id="ARBA00022568"/>
    </source>
</evidence>
<keyword evidence="5 9" id="KW-0106">Calcium</keyword>
<dbReference type="InterPro" id="IPR044880">
    <property type="entry name" value="NCX_ion-bd_dom_sf"/>
</dbReference>
<keyword evidence="3 9" id="KW-0109">Calcium transport</keyword>
<dbReference type="InterPro" id="IPR004837">
    <property type="entry name" value="NaCa_Exmemb"/>
</dbReference>
<name>A0A098TPC2_9CYAN</name>
<feature type="transmembrane region" description="Helical" evidence="9">
    <location>
        <begin position="335"/>
        <end position="354"/>
    </location>
</feature>
<dbReference type="GO" id="GO:0016020">
    <property type="term" value="C:membrane"/>
    <property type="evidence" value="ECO:0007669"/>
    <property type="project" value="InterPro"/>
</dbReference>
<comment type="caution">
    <text evidence="9">Lacks conserved residue(s) required for the propagation of feature annotation.</text>
</comment>
<feature type="domain" description="Sodium/calcium exchanger membrane region" evidence="10">
    <location>
        <begin position="211"/>
        <end position="349"/>
    </location>
</feature>
<dbReference type="EMBL" id="JJML01000003">
    <property type="protein sequence ID" value="KGF73742.1"/>
    <property type="molecule type" value="Genomic_DNA"/>
</dbReference>
<keyword evidence="7 9" id="KW-0406">Ion transport</keyword>
<dbReference type="InterPro" id="IPR004713">
    <property type="entry name" value="CaH_exchang"/>
</dbReference>
<keyword evidence="6 9" id="KW-1133">Transmembrane helix</keyword>
<feature type="transmembrane region" description="Helical" evidence="9">
    <location>
        <begin position="278"/>
        <end position="301"/>
    </location>
</feature>
<evidence type="ECO:0000256" key="2">
    <source>
        <dbReference type="ARBA" id="ARBA00022448"/>
    </source>
</evidence>
<dbReference type="Proteomes" id="UP000030170">
    <property type="component" value="Unassembled WGS sequence"/>
</dbReference>
<keyword evidence="4 9" id="KW-0812">Transmembrane</keyword>
<evidence type="ECO:0000256" key="6">
    <source>
        <dbReference type="ARBA" id="ARBA00022989"/>
    </source>
</evidence>
<sequence length="357" mass="37073">MSIGLLVFIPISIAAEILEWGSLAVMITSALAIIPLAIWLSTATEEIALVTGPSIGGLLNAVFGNATELIISLVALNAGLIDIVKASITGTIISNLLLAMGLSMFLGGLRYKEQDFQPVVARVNGSTMTLAVIAMLLPTMVLSNSPGAESATKELSVTVSVVLIAVYILTLVFSLNTHSYLYDVGLVDLEEGGEGSDPTHVPHKPNLWLWLGVLVASTLAVAYESEIFVGVVEEATSGLGLTPFFTGVILLPLVGGAAEYVTAVGVAVKNNMDLSVSVAMGSSLLVALLVAPALVLVGLVIGQPMDLSFNPFEVVAVAVAVIVANLISLDGRSNWLEGILLLATYVILGAAFFFQPG</sequence>
<protein>
    <recommendedName>
        <fullName evidence="9">Ca(2+)/H(+) antiporter</fullName>
    </recommendedName>
</protein>
<evidence type="ECO:0000256" key="4">
    <source>
        <dbReference type="ARBA" id="ARBA00022692"/>
    </source>
</evidence>
<dbReference type="PANTHER" id="PTHR31503">
    <property type="entry name" value="VACUOLAR CALCIUM ION TRANSPORTER"/>
    <property type="match status" value="1"/>
</dbReference>
<accession>A0A098TPC2</accession>
<evidence type="ECO:0000259" key="10">
    <source>
        <dbReference type="Pfam" id="PF01699"/>
    </source>
</evidence>
<organism evidence="11 12">
    <name type="scientific">Neosynechococcus sphagnicola sy1</name>
    <dbReference type="NCBI Taxonomy" id="1497020"/>
    <lineage>
        <taxon>Bacteria</taxon>
        <taxon>Bacillati</taxon>
        <taxon>Cyanobacteriota</taxon>
        <taxon>Cyanophyceae</taxon>
        <taxon>Neosynechococcales</taxon>
        <taxon>Neosynechococcaceae</taxon>
        <taxon>Neosynechococcus</taxon>
    </lineage>
</organism>
<keyword evidence="2 9" id="KW-0813">Transport</keyword>
<dbReference type="AlphaFoldDB" id="A0A098TPC2"/>
<feature type="transmembrane region" description="Helical" evidence="9">
    <location>
        <begin position="207"/>
        <end position="223"/>
    </location>
</feature>
<dbReference type="InterPro" id="IPR004798">
    <property type="entry name" value="CAX-like"/>
</dbReference>
<feature type="transmembrane region" description="Helical" evidence="9">
    <location>
        <begin position="119"/>
        <end position="143"/>
    </location>
</feature>
<evidence type="ECO:0000313" key="11">
    <source>
        <dbReference type="EMBL" id="KGF73742.1"/>
    </source>
</evidence>
<comment type="caution">
    <text evidence="11">The sequence shown here is derived from an EMBL/GenBank/DDBJ whole genome shotgun (WGS) entry which is preliminary data.</text>
</comment>
<feature type="transmembrane region" description="Helical" evidence="9">
    <location>
        <begin position="88"/>
        <end position="107"/>
    </location>
</feature>
<keyword evidence="8 9" id="KW-0472">Membrane</keyword>
<feature type="domain" description="Sodium/calcium exchanger membrane region" evidence="10">
    <location>
        <begin position="22"/>
        <end position="175"/>
    </location>
</feature>
<reference evidence="11 12" key="1">
    <citation type="journal article" date="2014" name="Mol. Ecol.">
        <title>Evolution of Synechococcus.</title>
        <authorList>
            <person name="Dvorak P."/>
            <person name="Casamatta D."/>
            <person name="Hasler P."/>
            <person name="Poulickova A."/>
            <person name="Ondrej V."/>
            <person name="Sanges R."/>
        </authorList>
    </citation>
    <scope>NUCLEOTIDE SEQUENCE [LARGE SCALE GENOMIC DNA]</scope>
    <source>
        <strain evidence="11 12">CAUP A 1101</strain>
    </source>
</reference>
<evidence type="ECO:0000256" key="1">
    <source>
        <dbReference type="ARBA" id="ARBA00004127"/>
    </source>
</evidence>
<dbReference type="GO" id="GO:0012505">
    <property type="term" value="C:endomembrane system"/>
    <property type="evidence" value="ECO:0007669"/>
    <property type="project" value="UniProtKB-SubCell"/>
</dbReference>
<dbReference type="Pfam" id="PF01699">
    <property type="entry name" value="Na_Ca_ex"/>
    <property type="match status" value="2"/>
</dbReference>
<proteinExistence type="inferred from homology"/>
<evidence type="ECO:0000256" key="7">
    <source>
        <dbReference type="ARBA" id="ARBA00023065"/>
    </source>
</evidence>
<gene>
    <name evidence="11" type="ORF">DO97_09895</name>
</gene>
<dbReference type="Gene3D" id="1.20.1420.30">
    <property type="entry name" value="NCX, central ion-binding region"/>
    <property type="match status" value="1"/>
</dbReference>
<evidence type="ECO:0000313" key="12">
    <source>
        <dbReference type="Proteomes" id="UP000030170"/>
    </source>
</evidence>
<dbReference type="GO" id="GO:0006874">
    <property type="term" value="P:intracellular calcium ion homeostasis"/>
    <property type="evidence" value="ECO:0007669"/>
    <property type="project" value="TreeGrafter"/>
</dbReference>
<feature type="transmembrane region" description="Helical" evidence="9">
    <location>
        <begin position="55"/>
        <end position="76"/>
    </location>
</feature>
<keyword evidence="9" id="KW-0050">Antiport</keyword>
<feature type="transmembrane region" description="Helical" evidence="9">
    <location>
        <begin position="24"/>
        <end position="43"/>
    </location>
</feature>
<evidence type="ECO:0000256" key="5">
    <source>
        <dbReference type="ARBA" id="ARBA00022837"/>
    </source>
</evidence>
<dbReference type="OrthoDB" id="9776105at2"/>
<comment type="subcellular location">
    <subcellularLocation>
        <location evidence="1">Endomembrane system</location>
        <topology evidence="1">Multi-pass membrane protein</topology>
    </subcellularLocation>
</comment>
<evidence type="ECO:0000256" key="8">
    <source>
        <dbReference type="ARBA" id="ARBA00023136"/>
    </source>
</evidence>
<dbReference type="PANTHER" id="PTHR31503:SF22">
    <property type="entry name" value="VACUOLAR CALCIUM ION TRANSPORTER"/>
    <property type="match status" value="1"/>
</dbReference>